<dbReference type="Proteomes" id="UP001281614">
    <property type="component" value="Unassembled WGS sequence"/>
</dbReference>
<evidence type="ECO:0000313" key="2">
    <source>
        <dbReference type="Proteomes" id="UP001281614"/>
    </source>
</evidence>
<comment type="caution">
    <text evidence="1">The sequence shown here is derived from an EMBL/GenBank/DDBJ whole genome shotgun (WGS) entry which is preliminary data.</text>
</comment>
<sequence length="151" mass="17499">MNAEEGYERYGLTITRDDFICPIQYPQTAKWNVALSDKDANKILKGYSPECMEDRWVIRAEGPDPMGNIVCRVYRCHIEWLHLLVVAPRFGSRRNLSTVEGKVERKEENQDARVTEITWETRGPNGSIRVSETDAKTQAFEMCKYLLHCEI</sequence>
<accession>A0AAE0D743</accession>
<protein>
    <submittedName>
        <fullName evidence="1">Uncharacterized protein</fullName>
    </submittedName>
</protein>
<reference evidence="1" key="1">
    <citation type="submission" date="2023-02" db="EMBL/GenBank/DDBJ databases">
        <title>Colletotrichum kahawae CIFC_Que2 genome sequencing and assembly.</title>
        <authorList>
            <person name="Baroncelli R."/>
        </authorList>
    </citation>
    <scope>NUCLEOTIDE SEQUENCE</scope>
    <source>
        <strain evidence="1">CIFC_Que2</strain>
    </source>
</reference>
<proteinExistence type="predicted"/>
<keyword evidence="2" id="KW-1185">Reference proteome</keyword>
<organism evidence="1 2">
    <name type="scientific">Colletotrichum kahawae</name>
    <name type="common">Coffee berry disease fungus</name>
    <dbReference type="NCBI Taxonomy" id="34407"/>
    <lineage>
        <taxon>Eukaryota</taxon>
        <taxon>Fungi</taxon>
        <taxon>Dikarya</taxon>
        <taxon>Ascomycota</taxon>
        <taxon>Pezizomycotina</taxon>
        <taxon>Sordariomycetes</taxon>
        <taxon>Hypocreomycetidae</taxon>
        <taxon>Glomerellales</taxon>
        <taxon>Glomerellaceae</taxon>
        <taxon>Colletotrichum</taxon>
        <taxon>Colletotrichum gloeosporioides species complex</taxon>
    </lineage>
</organism>
<name>A0AAE0D743_COLKA</name>
<evidence type="ECO:0000313" key="1">
    <source>
        <dbReference type="EMBL" id="KAK2767967.1"/>
    </source>
</evidence>
<gene>
    <name evidence="1" type="ORF">CKAH01_04535</name>
</gene>
<dbReference type="EMBL" id="VYYT01000113">
    <property type="protein sequence ID" value="KAK2767967.1"/>
    <property type="molecule type" value="Genomic_DNA"/>
</dbReference>
<dbReference type="AlphaFoldDB" id="A0AAE0D743"/>